<name>A0AA86TZU9_9EUKA</name>
<dbReference type="AlphaFoldDB" id="A0AA86TZU9"/>
<organism evidence="2">
    <name type="scientific">Hexamita inflata</name>
    <dbReference type="NCBI Taxonomy" id="28002"/>
    <lineage>
        <taxon>Eukaryota</taxon>
        <taxon>Metamonada</taxon>
        <taxon>Diplomonadida</taxon>
        <taxon>Hexamitidae</taxon>
        <taxon>Hexamitinae</taxon>
        <taxon>Hexamita</taxon>
    </lineage>
</organism>
<evidence type="ECO:0000313" key="2">
    <source>
        <dbReference type="EMBL" id="CAI9934794.1"/>
    </source>
</evidence>
<reference evidence="2" key="1">
    <citation type="submission" date="2023-06" db="EMBL/GenBank/DDBJ databases">
        <authorList>
            <person name="Kurt Z."/>
        </authorList>
    </citation>
    <scope>NUCLEOTIDE SEQUENCE</scope>
</reference>
<keyword evidence="1" id="KW-1133">Transmembrane helix</keyword>
<keyword evidence="1" id="KW-0812">Transmembrane</keyword>
<keyword evidence="4" id="KW-1185">Reference proteome</keyword>
<dbReference type="Proteomes" id="UP001642409">
    <property type="component" value="Unassembled WGS sequence"/>
</dbReference>
<reference evidence="3 4" key="2">
    <citation type="submission" date="2024-07" db="EMBL/GenBank/DDBJ databases">
        <authorList>
            <person name="Akdeniz Z."/>
        </authorList>
    </citation>
    <scope>NUCLEOTIDE SEQUENCE [LARGE SCALE GENOMIC DNA]</scope>
</reference>
<comment type="caution">
    <text evidence="2">The sequence shown here is derived from an EMBL/GenBank/DDBJ whole genome shotgun (WGS) entry which is preliminary data.</text>
</comment>
<keyword evidence="1" id="KW-0472">Membrane</keyword>
<sequence>MNNNNYNIKSDEQVMLPGCKIPICSFSLTALFGAPGVGKTYQMQKMEEAVIEYSNKSTYDLDNPFLCNGPITHHIYISPSINSDRTLKKQKDKILIDGDENQNIIDLCDSIKEMVNIINIVLELQIHLRNFCKESKFTKTDQQNNVNTKEDEQIFAYMQTIITQIEKTKKEYPELKTKETNPQIKSNISKLYQILGLSFDGYLIRRNKIIMMIDDCSGTSLFTNILENTFYKTLCKRRHMGIFFIAISFHSLGNTFYSFKTQMNAMLFFTGMKIDKVKASFDDLTGLESPTFGEKEFVQLYKDTIGFQAEGEEKQKYVHNFLYILIRPSQSIRLGFDKVLK</sequence>
<proteinExistence type="predicted"/>
<evidence type="ECO:0000313" key="3">
    <source>
        <dbReference type="EMBL" id="CAL6079216.1"/>
    </source>
</evidence>
<accession>A0AA86TZU9</accession>
<feature type="transmembrane region" description="Helical" evidence="1">
    <location>
        <begin position="240"/>
        <end position="259"/>
    </location>
</feature>
<gene>
    <name evidence="2" type="ORF">HINF_LOCUS22439</name>
    <name evidence="3" type="ORF">HINF_LOCUS59277</name>
</gene>
<dbReference type="EMBL" id="CAXDID020000339">
    <property type="protein sequence ID" value="CAL6079216.1"/>
    <property type="molecule type" value="Genomic_DNA"/>
</dbReference>
<dbReference type="EMBL" id="CATOUU010000589">
    <property type="protein sequence ID" value="CAI9934794.1"/>
    <property type="molecule type" value="Genomic_DNA"/>
</dbReference>
<protein>
    <submittedName>
        <fullName evidence="2">Uncharacterized protein</fullName>
    </submittedName>
</protein>
<evidence type="ECO:0000313" key="4">
    <source>
        <dbReference type="Proteomes" id="UP001642409"/>
    </source>
</evidence>
<evidence type="ECO:0000256" key="1">
    <source>
        <dbReference type="SAM" id="Phobius"/>
    </source>
</evidence>